<evidence type="ECO:0000256" key="4">
    <source>
        <dbReference type="ARBA" id="ARBA00022989"/>
    </source>
</evidence>
<evidence type="ECO:0000313" key="8">
    <source>
        <dbReference type="Proteomes" id="UP000011747"/>
    </source>
</evidence>
<keyword evidence="4 6" id="KW-1133">Transmembrane helix</keyword>
<gene>
    <name evidence="7" type="ORF">HMPREF1015_03095</name>
</gene>
<protein>
    <recommendedName>
        <fullName evidence="9">YitT family protein</fullName>
    </recommendedName>
</protein>
<reference evidence="7 8" key="1">
    <citation type="submission" date="2011-09" db="EMBL/GenBank/DDBJ databases">
        <title>The Genome Sequence of Bacillus smithii 7_3_47FAA.</title>
        <authorList>
            <consortium name="The Broad Institute Genome Sequencing Platform"/>
            <person name="Earl A."/>
            <person name="Ward D."/>
            <person name="Feldgarden M."/>
            <person name="Gevers D."/>
            <person name="Daigneault M."/>
            <person name="Strauss J."/>
            <person name="Allen-Vercoe E."/>
            <person name="Young S.K."/>
            <person name="Zeng Q."/>
            <person name="Gargeya S."/>
            <person name="Fitzgerald M."/>
            <person name="Haas B."/>
            <person name="Abouelleil A."/>
            <person name="Alvarado L."/>
            <person name="Arachchi H.M."/>
            <person name="Berlin A."/>
            <person name="Brown A."/>
            <person name="Chapman S.B."/>
            <person name="Chen Z."/>
            <person name="Dunbar C."/>
            <person name="Freedman E."/>
            <person name="Gearin G."/>
            <person name="Goldberg J."/>
            <person name="Griggs A."/>
            <person name="Gujja S."/>
            <person name="Heiman D."/>
            <person name="Howarth C."/>
            <person name="Larson L."/>
            <person name="Lui A."/>
            <person name="MacDonald P.J.P."/>
            <person name="Montmayeur A."/>
            <person name="Murphy C."/>
            <person name="Neiman D."/>
            <person name="Pearson M."/>
            <person name="Priest M."/>
            <person name="Roberts A."/>
            <person name="Saif S."/>
            <person name="Shea T."/>
            <person name="Shenoy N."/>
            <person name="Sisk P."/>
            <person name="Stolte C."/>
            <person name="Sykes S."/>
            <person name="Wortman J."/>
            <person name="Nusbaum C."/>
            <person name="Birren B."/>
        </authorList>
    </citation>
    <scope>NUCLEOTIDE SEQUENCE [LARGE SCALE GENOMIC DNA]</scope>
    <source>
        <strain evidence="7 8">7_3_47FAA</strain>
    </source>
</reference>
<keyword evidence="8" id="KW-1185">Reference proteome</keyword>
<comment type="caution">
    <text evidence="7">The sequence shown here is derived from an EMBL/GenBank/DDBJ whole genome shotgun (WGS) entry which is preliminary data.</text>
</comment>
<feature type="transmembrane region" description="Helical" evidence="6">
    <location>
        <begin position="7"/>
        <end position="27"/>
    </location>
</feature>
<feature type="transmembrane region" description="Helical" evidence="6">
    <location>
        <begin position="47"/>
        <end position="66"/>
    </location>
</feature>
<evidence type="ECO:0008006" key="9">
    <source>
        <dbReference type="Google" id="ProtNLM"/>
    </source>
</evidence>
<accession>G9QHN6</accession>
<dbReference type="AlphaFoldDB" id="G9QHN6"/>
<dbReference type="GO" id="GO:0005886">
    <property type="term" value="C:plasma membrane"/>
    <property type="evidence" value="ECO:0007669"/>
    <property type="project" value="UniProtKB-SubCell"/>
</dbReference>
<comment type="subcellular location">
    <subcellularLocation>
        <location evidence="1">Cell membrane</location>
        <topology evidence="1">Multi-pass membrane protein</topology>
    </subcellularLocation>
</comment>
<feature type="transmembrane region" description="Helical" evidence="6">
    <location>
        <begin position="73"/>
        <end position="92"/>
    </location>
</feature>
<evidence type="ECO:0000256" key="3">
    <source>
        <dbReference type="ARBA" id="ARBA00022692"/>
    </source>
</evidence>
<name>G9QHN6_9BACI</name>
<keyword evidence="5 6" id="KW-0472">Membrane</keyword>
<organism evidence="7 8">
    <name type="scientific">Bacillus smithii 7_3_47FAA</name>
    <dbReference type="NCBI Taxonomy" id="665952"/>
    <lineage>
        <taxon>Bacteria</taxon>
        <taxon>Bacillati</taxon>
        <taxon>Bacillota</taxon>
        <taxon>Bacilli</taxon>
        <taxon>Bacillales</taxon>
        <taxon>Bacillaceae</taxon>
        <taxon>Bacillus</taxon>
    </lineage>
</organism>
<sequence>MKSVIKKLLMIGLGSTMIGIGINTFIIPSHIINGGIFGISLLVKYLWGFKMGMTMVCLNVPIYLMALKYDLSYFLHSLYGLMITSIMIDLLFPLNGIVHFPVIASALLGGLTIGMGVGIMLRYNASPGGIDLLVFLISKSTSINVGYLLILIDSLITRGAS</sequence>
<feature type="transmembrane region" description="Helical" evidence="6">
    <location>
        <begin position="98"/>
        <end position="121"/>
    </location>
</feature>
<dbReference type="RefSeq" id="WP_003352716.1">
    <property type="nucleotide sequence ID" value="NZ_JH414741.1"/>
</dbReference>
<dbReference type="Proteomes" id="UP000011747">
    <property type="component" value="Unassembled WGS sequence"/>
</dbReference>
<evidence type="ECO:0000256" key="6">
    <source>
        <dbReference type="SAM" id="Phobius"/>
    </source>
</evidence>
<evidence type="ECO:0000313" key="7">
    <source>
        <dbReference type="EMBL" id="EHL79354.1"/>
    </source>
</evidence>
<dbReference type="HOGENOM" id="CLU_063199_4_1_9"/>
<keyword evidence="3 6" id="KW-0812">Transmembrane</keyword>
<dbReference type="PATRIC" id="fig|665952.3.peg.442"/>
<dbReference type="PANTHER" id="PTHR33545:SF3">
    <property type="entry name" value="UPF0750 MEMBRANE PROTEIN YQFU"/>
    <property type="match status" value="1"/>
</dbReference>
<feature type="transmembrane region" description="Helical" evidence="6">
    <location>
        <begin position="133"/>
        <end position="152"/>
    </location>
</feature>
<evidence type="ECO:0000256" key="2">
    <source>
        <dbReference type="ARBA" id="ARBA00022475"/>
    </source>
</evidence>
<evidence type="ECO:0000256" key="5">
    <source>
        <dbReference type="ARBA" id="ARBA00023136"/>
    </source>
</evidence>
<dbReference type="InterPro" id="IPR051461">
    <property type="entry name" value="UPF0750_membrane"/>
</dbReference>
<dbReference type="EMBL" id="ACWF01000017">
    <property type="protein sequence ID" value="EHL79354.1"/>
    <property type="molecule type" value="Genomic_DNA"/>
</dbReference>
<proteinExistence type="predicted"/>
<evidence type="ECO:0000256" key="1">
    <source>
        <dbReference type="ARBA" id="ARBA00004651"/>
    </source>
</evidence>
<dbReference type="InterPro" id="IPR003740">
    <property type="entry name" value="YitT"/>
</dbReference>
<dbReference type="PANTHER" id="PTHR33545">
    <property type="entry name" value="UPF0750 MEMBRANE PROTEIN YITT-RELATED"/>
    <property type="match status" value="1"/>
</dbReference>
<dbReference type="Pfam" id="PF02588">
    <property type="entry name" value="YitT_membrane"/>
    <property type="match status" value="1"/>
</dbReference>
<keyword evidence="2" id="KW-1003">Cell membrane</keyword>